<proteinExistence type="predicted"/>
<keyword evidence="6 8" id="KW-0129">CBS domain</keyword>
<dbReference type="Proteomes" id="UP000706891">
    <property type="component" value="Unassembled WGS sequence"/>
</dbReference>
<evidence type="ECO:0000256" key="2">
    <source>
        <dbReference type="ARBA" id="ARBA00022475"/>
    </source>
</evidence>
<dbReference type="InterPro" id="IPR002550">
    <property type="entry name" value="CNNM"/>
</dbReference>
<keyword evidence="7 9" id="KW-0472">Membrane</keyword>
<dbReference type="Gene3D" id="3.30.465.10">
    <property type="match status" value="1"/>
</dbReference>
<dbReference type="InterPro" id="IPR000644">
    <property type="entry name" value="CBS_dom"/>
</dbReference>
<dbReference type="AlphaFoldDB" id="A0A938WT86"/>
<protein>
    <submittedName>
        <fullName evidence="13">HlyC/CorC family transporter</fullName>
    </submittedName>
</protein>
<gene>
    <name evidence="13" type="ORF">H6A34_02350</name>
</gene>
<dbReference type="GO" id="GO:0005886">
    <property type="term" value="C:plasma membrane"/>
    <property type="evidence" value="ECO:0007669"/>
    <property type="project" value="UniProtKB-SubCell"/>
</dbReference>
<feature type="domain" description="CBS" evidence="11">
    <location>
        <begin position="215"/>
        <end position="275"/>
    </location>
</feature>
<dbReference type="InterPro" id="IPR036318">
    <property type="entry name" value="FAD-bd_PCMH-like_sf"/>
</dbReference>
<keyword evidence="4" id="KW-0677">Repeat</keyword>
<accession>A0A938WT86</accession>
<keyword evidence="5 9" id="KW-1133">Transmembrane helix</keyword>
<evidence type="ECO:0000256" key="10">
    <source>
        <dbReference type="SAM" id="Phobius"/>
    </source>
</evidence>
<evidence type="ECO:0000256" key="3">
    <source>
        <dbReference type="ARBA" id="ARBA00022692"/>
    </source>
</evidence>
<keyword evidence="3 9" id="KW-0812">Transmembrane</keyword>
<evidence type="ECO:0000256" key="1">
    <source>
        <dbReference type="ARBA" id="ARBA00004651"/>
    </source>
</evidence>
<dbReference type="Pfam" id="PF00571">
    <property type="entry name" value="CBS"/>
    <property type="match status" value="2"/>
</dbReference>
<keyword evidence="2" id="KW-1003">Cell membrane</keyword>
<dbReference type="InterPro" id="IPR046342">
    <property type="entry name" value="CBS_dom_sf"/>
</dbReference>
<keyword evidence="14" id="KW-1185">Reference proteome</keyword>
<dbReference type="PROSITE" id="PS51371">
    <property type="entry name" value="CBS"/>
    <property type="match status" value="2"/>
</dbReference>
<comment type="caution">
    <text evidence="13">The sequence shown here is derived from an EMBL/GenBank/DDBJ whole genome shotgun (WGS) entry which is preliminary data.</text>
</comment>
<evidence type="ECO:0000256" key="4">
    <source>
        <dbReference type="ARBA" id="ARBA00022737"/>
    </source>
</evidence>
<dbReference type="InterPro" id="IPR005170">
    <property type="entry name" value="Transptr-assoc_dom"/>
</dbReference>
<reference evidence="13" key="1">
    <citation type="submission" date="2020-08" db="EMBL/GenBank/DDBJ databases">
        <authorList>
            <person name="Cejkova D."/>
            <person name="Kubasova T."/>
            <person name="Jahodarova E."/>
            <person name="Rychlik I."/>
        </authorList>
    </citation>
    <scope>NUCLEOTIDE SEQUENCE</scope>
    <source>
        <strain evidence="13">An824</strain>
    </source>
</reference>
<dbReference type="RefSeq" id="WP_205103234.1">
    <property type="nucleotide sequence ID" value="NZ_JACJJG010000005.1"/>
</dbReference>
<feature type="transmembrane region" description="Helical" evidence="10">
    <location>
        <begin position="6"/>
        <end position="25"/>
    </location>
</feature>
<evidence type="ECO:0000259" key="12">
    <source>
        <dbReference type="PROSITE" id="PS51846"/>
    </source>
</evidence>
<evidence type="ECO:0000256" key="5">
    <source>
        <dbReference type="ARBA" id="ARBA00022989"/>
    </source>
</evidence>
<sequence>MDEIIIILLLIMLNGIFAMSEIAVIQARKTTLSNDEKKGNKGAKTALRLANDPDRFLSTVQIGITLIGILTGIYSGASISGRFSDVFESLGMPERWAYPLAQGLIVIIVTYLTIVFGELVPKRIGMSVAEKASEIISRPMNFLSVIASPFVWILSKSTETIVNLLGVKDAETKVTEEDIKSIVQEGKEDGEVQEVEQDIVERVFMLGDLKVDSLMTHRSEVVTLDVSMTKDEIRQVLNDDLYESYPVIDHSLENIVGVVSLKDLIFRLSDESVNLRQIMRPAVYIYENMTVYKALEQMKEKRLAQAFICDEFGSFQGLITLRDILEGLVGTIDEVNNEPEIVKREGSESWLVDGQCSFYDFLAYFDKEDLYDNEQDYNTLAGLIIEQLKHIPQAGEHTDWNCFNLEIVDMDGARIDKVLVTLKDEKDRD</sequence>
<evidence type="ECO:0000259" key="11">
    <source>
        <dbReference type="PROSITE" id="PS51371"/>
    </source>
</evidence>
<dbReference type="InterPro" id="IPR044751">
    <property type="entry name" value="Ion_transp-like_CBS"/>
</dbReference>
<name>A0A938WT86_9BACT</name>
<feature type="transmembrane region" description="Helical" evidence="10">
    <location>
        <begin position="56"/>
        <end position="76"/>
    </location>
</feature>
<evidence type="ECO:0000313" key="13">
    <source>
        <dbReference type="EMBL" id="MBM6672724.1"/>
    </source>
</evidence>
<feature type="domain" description="CBS" evidence="11">
    <location>
        <begin position="278"/>
        <end position="334"/>
    </location>
</feature>
<dbReference type="Pfam" id="PF03471">
    <property type="entry name" value="CorC_HlyC"/>
    <property type="match status" value="1"/>
</dbReference>
<dbReference type="SMART" id="SM00116">
    <property type="entry name" value="CBS"/>
    <property type="match status" value="2"/>
</dbReference>
<organism evidence="13 14">
    <name type="scientific">Marseilla massiliensis</name>
    <dbReference type="NCBI Taxonomy" id="1841864"/>
    <lineage>
        <taxon>Bacteria</taxon>
        <taxon>Pseudomonadati</taxon>
        <taxon>Bacteroidota</taxon>
        <taxon>Bacteroidia</taxon>
        <taxon>Bacteroidales</taxon>
        <taxon>Prevotellaceae</taxon>
        <taxon>Marseilla</taxon>
    </lineage>
</organism>
<dbReference type="GO" id="GO:0050660">
    <property type="term" value="F:flavin adenine dinucleotide binding"/>
    <property type="evidence" value="ECO:0007669"/>
    <property type="project" value="InterPro"/>
</dbReference>
<comment type="subcellular location">
    <subcellularLocation>
        <location evidence="1">Cell membrane</location>
        <topology evidence="1">Multi-pass membrane protein</topology>
    </subcellularLocation>
</comment>
<dbReference type="EMBL" id="JACJJG010000005">
    <property type="protein sequence ID" value="MBM6672724.1"/>
    <property type="molecule type" value="Genomic_DNA"/>
</dbReference>
<feature type="transmembrane region" description="Helical" evidence="10">
    <location>
        <begin position="96"/>
        <end position="114"/>
    </location>
</feature>
<dbReference type="InterPro" id="IPR051676">
    <property type="entry name" value="UPF0053_domain"/>
</dbReference>
<feature type="domain" description="CNNM transmembrane" evidence="12">
    <location>
        <begin position="1"/>
        <end position="195"/>
    </location>
</feature>
<dbReference type="SUPFAM" id="SSF54631">
    <property type="entry name" value="CBS-domain pair"/>
    <property type="match status" value="1"/>
</dbReference>
<dbReference type="PANTHER" id="PTHR43099:SF5">
    <property type="entry name" value="HLYC_CORC FAMILY TRANSPORTER"/>
    <property type="match status" value="1"/>
</dbReference>
<evidence type="ECO:0000256" key="8">
    <source>
        <dbReference type="PROSITE-ProRule" id="PRU00703"/>
    </source>
</evidence>
<evidence type="ECO:0000256" key="7">
    <source>
        <dbReference type="ARBA" id="ARBA00023136"/>
    </source>
</evidence>
<evidence type="ECO:0000256" key="6">
    <source>
        <dbReference type="ARBA" id="ARBA00023122"/>
    </source>
</evidence>
<evidence type="ECO:0000256" key="9">
    <source>
        <dbReference type="PROSITE-ProRule" id="PRU01193"/>
    </source>
</evidence>
<dbReference type="Gene3D" id="3.10.580.10">
    <property type="entry name" value="CBS-domain"/>
    <property type="match status" value="1"/>
</dbReference>
<evidence type="ECO:0000313" key="14">
    <source>
        <dbReference type="Proteomes" id="UP000706891"/>
    </source>
</evidence>
<dbReference type="SMART" id="SM01091">
    <property type="entry name" value="CorC_HlyC"/>
    <property type="match status" value="1"/>
</dbReference>
<dbReference type="Pfam" id="PF01595">
    <property type="entry name" value="CNNM"/>
    <property type="match status" value="1"/>
</dbReference>
<dbReference type="SUPFAM" id="SSF56176">
    <property type="entry name" value="FAD-binding/transporter-associated domain-like"/>
    <property type="match status" value="1"/>
</dbReference>
<dbReference type="PANTHER" id="PTHR43099">
    <property type="entry name" value="UPF0053 PROTEIN YRKA"/>
    <property type="match status" value="1"/>
</dbReference>
<dbReference type="PROSITE" id="PS51846">
    <property type="entry name" value="CNNM"/>
    <property type="match status" value="1"/>
</dbReference>
<dbReference type="InterPro" id="IPR016169">
    <property type="entry name" value="FAD-bd_PCMH_sub2"/>
</dbReference>
<dbReference type="CDD" id="cd04590">
    <property type="entry name" value="CBS_pair_CorC_HlyC_assoc"/>
    <property type="match status" value="1"/>
</dbReference>
<reference evidence="13" key="2">
    <citation type="journal article" date="2021" name="Sci. Rep.">
        <title>The distribution of antibiotic resistance genes in chicken gut microbiota commensals.</title>
        <authorList>
            <person name="Juricova H."/>
            <person name="Matiasovicova J."/>
            <person name="Kubasova T."/>
            <person name="Cejkova D."/>
            <person name="Rychlik I."/>
        </authorList>
    </citation>
    <scope>NUCLEOTIDE SEQUENCE</scope>
    <source>
        <strain evidence="13">An824</strain>
    </source>
</reference>